<dbReference type="InterPro" id="IPR013320">
    <property type="entry name" value="ConA-like_dom_sf"/>
</dbReference>
<dbReference type="Gene3D" id="2.60.40.10">
    <property type="entry name" value="Immunoglobulins"/>
    <property type="match status" value="2"/>
</dbReference>
<feature type="domain" description="Fibronectin type-III" evidence="4">
    <location>
        <begin position="330"/>
        <end position="420"/>
    </location>
</feature>
<dbReference type="SMART" id="SM00060">
    <property type="entry name" value="FN3"/>
    <property type="match status" value="2"/>
</dbReference>
<dbReference type="InterPro" id="IPR001870">
    <property type="entry name" value="B30.2/SPRY"/>
</dbReference>
<dbReference type="GeneID" id="113061325"/>
<dbReference type="KEGG" id="caua:113061325"/>
<feature type="region of interest" description="Disordered" evidence="2">
    <location>
        <begin position="18"/>
        <end position="52"/>
    </location>
</feature>
<gene>
    <name evidence="6 7 8" type="primary">LOC113061325</name>
</gene>
<dbReference type="InterPro" id="IPR036116">
    <property type="entry name" value="FN3_sf"/>
</dbReference>
<evidence type="ECO:0000259" key="4">
    <source>
        <dbReference type="PROSITE" id="PS50853"/>
    </source>
</evidence>
<dbReference type="PRINTS" id="PR01407">
    <property type="entry name" value="BUTYPHLNCDUF"/>
</dbReference>
<dbReference type="SUPFAM" id="SSF49265">
    <property type="entry name" value="Fibronectin type III"/>
    <property type="match status" value="1"/>
</dbReference>
<evidence type="ECO:0000256" key="2">
    <source>
        <dbReference type="SAM" id="MobiDB-lite"/>
    </source>
</evidence>
<dbReference type="Pfam" id="PF00622">
    <property type="entry name" value="SPRY"/>
    <property type="match status" value="1"/>
</dbReference>
<dbReference type="InterPro" id="IPR043136">
    <property type="entry name" value="B30.2/SPRY_sf"/>
</dbReference>
<dbReference type="AlphaFoldDB" id="A0A6P6LNL2"/>
<organism evidence="5 7">
    <name type="scientific">Carassius auratus</name>
    <name type="common">Goldfish</name>
    <dbReference type="NCBI Taxonomy" id="7957"/>
    <lineage>
        <taxon>Eukaryota</taxon>
        <taxon>Metazoa</taxon>
        <taxon>Chordata</taxon>
        <taxon>Craniata</taxon>
        <taxon>Vertebrata</taxon>
        <taxon>Euteleostomi</taxon>
        <taxon>Actinopterygii</taxon>
        <taxon>Neopterygii</taxon>
        <taxon>Teleostei</taxon>
        <taxon>Ostariophysi</taxon>
        <taxon>Cypriniformes</taxon>
        <taxon>Cyprinidae</taxon>
        <taxon>Cyprininae</taxon>
        <taxon>Carassius</taxon>
    </lineage>
</organism>
<dbReference type="InterPro" id="IPR003877">
    <property type="entry name" value="SPRY_dom"/>
</dbReference>
<dbReference type="InterPro" id="IPR050617">
    <property type="entry name" value="E3_ligase_FN3/SPRY"/>
</dbReference>
<dbReference type="Gene3D" id="2.60.120.920">
    <property type="match status" value="1"/>
</dbReference>
<dbReference type="SMART" id="SM00449">
    <property type="entry name" value="SPRY"/>
    <property type="match status" value="1"/>
</dbReference>
<dbReference type="PROSITE" id="PS50188">
    <property type="entry name" value="B302_SPRY"/>
    <property type="match status" value="1"/>
</dbReference>
<feature type="compositionally biased region" description="Polar residues" evidence="2">
    <location>
        <begin position="34"/>
        <end position="52"/>
    </location>
</feature>
<evidence type="ECO:0000313" key="6">
    <source>
        <dbReference type="RefSeq" id="XP_026086129.1"/>
    </source>
</evidence>
<dbReference type="PANTHER" id="PTHR24099:SF6">
    <property type="entry name" value="FIBRONECTIN TYPE III AND SPRY DOMAIN-CONTAINING PROTEIN 2"/>
    <property type="match status" value="1"/>
</dbReference>
<sequence>MDVFEVRGRLDVIAEELASEEEEEEATDEDVFEQGSSDVSTHTQQMKVSTDSLTPDRASAVCDAALCFQEQLNKRRSKLSQKIVEMENFASNLEEIFITVEENFGRQEQNLEQHYNEVLQTLSQRNEARAAALDEQKNSKLECLYGQLLRCGQTLDASKELIESAQELHRRPDKHGFLQAVMPVMKRVEQFAGEEVDLKLGVSLDFQVLTPDLSEVRQMMESINVLPAPSAPVMNPQIANSATDTSLHVCWSLFSDDTVEFYELYWRLISDDCTMETLQEVSQLKVKETHCTVSSLRPNAQYELWVTATNTTGISPASERAVYMTVPSPPVLKPRQCVSSLNAALIRWDSGNTDPVESYTLEFGETGTDGSGTESIVAIPSCECLLQLQPQKIYILHVRAVNIGGPSDRSEPVHISTTGTFFHLLEDTAHPSLSLSADGLTMFYLDEDLPISHMTFSDNTFNRCVAVLGDLVPVRGQYYWEVEVDEDAEFRVGVAYEDTQRNSHLGGNNTSWCMRHILTPSRHKYEFLHSGWTPDIRITVQPLRIGVFLDYSRGILSFYNAALRQHLYTFSCHFLHYVQPCFALDNPGALTLRTGMTAPAYITP</sequence>
<protein>
    <submittedName>
        <fullName evidence="6 7">Fibronectin type III and SPRY domain-containing protein 2-like isoform X1</fullName>
    </submittedName>
</protein>
<dbReference type="OrthoDB" id="6232067at2759"/>
<dbReference type="InterPro" id="IPR003961">
    <property type="entry name" value="FN3_dom"/>
</dbReference>
<proteinExistence type="predicted"/>
<evidence type="ECO:0000313" key="8">
    <source>
        <dbReference type="RefSeq" id="XP_026086131.1"/>
    </source>
</evidence>
<name>A0A6P6LNL2_CARAU</name>
<dbReference type="RefSeq" id="XP_026086131.1">
    <property type="nucleotide sequence ID" value="XM_026230346.1"/>
</dbReference>
<dbReference type="InterPro" id="IPR013783">
    <property type="entry name" value="Ig-like_fold"/>
</dbReference>
<evidence type="ECO:0000313" key="7">
    <source>
        <dbReference type="RefSeq" id="XP_026086130.1"/>
    </source>
</evidence>
<feature type="domain" description="Fibronectin type-III" evidence="4">
    <location>
        <begin position="232"/>
        <end position="328"/>
    </location>
</feature>
<dbReference type="SUPFAM" id="SSF49899">
    <property type="entry name" value="Concanavalin A-like lectins/glucanases"/>
    <property type="match status" value="1"/>
</dbReference>
<reference evidence="6 7" key="1">
    <citation type="submission" date="2025-04" db="UniProtKB">
        <authorList>
            <consortium name="RefSeq"/>
        </authorList>
    </citation>
    <scope>IDENTIFICATION</scope>
    <source>
        <strain evidence="6 7">Wakin</strain>
        <tissue evidence="6 7">Muscle</tissue>
    </source>
</reference>
<evidence type="ECO:0000256" key="1">
    <source>
        <dbReference type="ARBA" id="ARBA00023054"/>
    </source>
</evidence>
<dbReference type="InterPro" id="IPR003879">
    <property type="entry name" value="Butyrophylin_SPRY"/>
</dbReference>
<evidence type="ECO:0000313" key="5">
    <source>
        <dbReference type="Proteomes" id="UP000515129"/>
    </source>
</evidence>
<dbReference type="RefSeq" id="XP_026086129.1">
    <property type="nucleotide sequence ID" value="XM_026230344.1"/>
</dbReference>
<feature type="domain" description="B30.2/SPRY" evidence="3">
    <location>
        <begin position="402"/>
        <end position="601"/>
    </location>
</feature>
<dbReference type="CDD" id="cd00063">
    <property type="entry name" value="FN3"/>
    <property type="match status" value="2"/>
</dbReference>
<keyword evidence="5" id="KW-1185">Reference proteome</keyword>
<dbReference type="Pfam" id="PF00041">
    <property type="entry name" value="fn3"/>
    <property type="match status" value="1"/>
</dbReference>
<accession>A0A6P6LNL2</accession>
<dbReference type="PANTHER" id="PTHR24099">
    <property type="entry name" value="E3 UBIQUITIN-PROTEIN LIGASE TRIM36-RELATED"/>
    <property type="match status" value="1"/>
</dbReference>
<dbReference type="RefSeq" id="XP_026086130.1">
    <property type="nucleotide sequence ID" value="XM_026230345.1"/>
</dbReference>
<dbReference type="PROSITE" id="PS50853">
    <property type="entry name" value="FN3"/>
    <property type="match status" value="2"/>
</dbReference>
<keyword evidence="1" id="KW-0175">Coiled coil</keyword>
<evidence type="ECO:0000259" key="3">
    <source>
        <dbReference type="PROSITE" id="PS50188"/>
    </source>
</evidence>
<dbReference type="Proteomes" id="UP000515129">
    <property type="component" value="Chromosome 43"/>
</dbReference>
<feature type="compositionally biased region" description="Acidic residues" evidence="2">
    <location>
        <begin position="18"/>
        <end position="32"/>
    </location>
</feature>